<gene>
    <name evidence="4" type="ORF">DSM106044_05449</name>
</gene>
<feature type="domain" description="BIG2" evidence="2">
    <location>
        <begin position="682"/>
        <end position="757"/>
    </location>
</feature>
<feature type="domain" description="BIG2" evidence="2">
    <location>
        <begin position="521"/>
        <end position="599"/>
    </location>
</feature>
<comment type="similarity">
    <text evidence="1">Belongs to the peptidase C1 family.</text>
</comment>
<dbReference type="Pfam" id="PF00112">
    <property type="entry name" value="Peptidase_C1"/>
    <property type="match status" value="1"/>
</dbReference>
<dbReference type="PROSITE" id="PS00639">
    <property type="entry name" value="THIOL_PROTEASE_HIS"/>
    <property type="match status" value="1"/>
</dbReference>
<evidence type="ECO:0000259" key="2">
    <source>
        <dbReference type="SMART" id="SM00635"/>
    </source>
</evidence>
<dbReference type="PANTHER" id="PTHR12411">
    <property type="entry name" value="CYSTEINE PROTEASE FAMILY C1-RELATED"/>
    <property type="match status" value="1"/>
</dbReference>
<dbReference type="GO" id="GO:0008234">
    <property type="term" value="F:cysteine-type peptidase activity"/>
    <property type="evidence" value="ECO:0007669"/>
    <property type="project" value="InterPro"/>
</dbReference>
<dbReference type="SMART" id="SM00645">
    <property type="entry name" value="Pept_C1"/>
    <property type="match status" value="1"/>
</dbReference>
<dbReference type="InterPro" id="IPR038765">
    <property type="entry name" value="Papain-like_cys_pep_sf"/>
</dbReference>
<dbReference type="EMBL" id="QGQD01000111">
    <property type="protein sequence ID" value="TLC97746.1"/>
    <property type="molecule type" value="Genomic_DNA"/>
</dbReference>
<proteinExistence type="inferred from homology"/>
<evidence type="ECO:0000313" key="5">
    <source>
        <dbReference type="Proteomes" id="UP000306509"/>
    </source>
</evidence>
<dbReference type="InterPro" id="IPR013128">
    <property type="entry name" value="Peptidase_C1A"/>
</dbReference>
<dbReference type="InterPro" id="IPR000668">
    <property type="entry name" value="Peptidase_C1A_C"/>
</dbReference>
<evidence type="ECO:0000259" key="3">
    <source>
        <dbReference type="SMART" id="SM00645"/>
    </source>
</evidence>
<dbReference type="AlphaFoldDB" id="A0A4U8PZR1"/>
<dbReference type="Gene3D" id="2.60.40.1080">
    <property type="match status" value="4"/>
</dbReference>
<reference evidence="4 5" key="1">
    <citation type="journal article" date="2019" name="Anaerobe">
        <title>Detection of Robinsoniella peoriensis in multiple bone samples of a trauma patient.</title>
        <authorList>
            <person name="Schrottner P."/>
            <person name="Hartwich K."/>
            <person name="Bunk B."/>
            <person name="Schober I."/>
            <person name="Helbig S."/>
            <person name="Rudolph W.W."/>
            <person name="Gunzer F."/>
        </authorList>
    </citation>
    <scope>NUCLEOTIDE SEQUENCE [LARGE SCALE GENOMIC DNA]</scope>
    <source>
        <strain evidence="4 5">DSM 106044</strain>
    </source>
</reference>
<feature type="domain" description="BIG2" evidence="2">
    <location>
        <begin position="603"/>
        <end position="680"/>
    </location>
</feature>
<protein>
    <submittedName>
        <fullName evidence="4">Bacterial Ig-like domain (Group 2)</fullName>
    </submittedName>
</protein>
<evidence type="ECO:0000313" key="4">
    <source>
        <dbReference type="EMBL" id="TLC97746.1"/>
    </source>
</evidence>
<dbReference type="Proteomes" id="UP000306509">
    <property type="component" value="Unassembled WGS sequence"/>
</dbReference>
<dbReference type="InterPro" id="IPR040528">
    <property type="entry name" value="Lectin-like"/>
</dbReference>
<dbReference type="STRING" id="180332.GCA_000797495_03214"/>
<dbReference type="Pfam" id="PF02368">
    <property type="entry name" value="Big_2"/>
    <property type="match status" value="4"/>
</dbReference>
<feature type="domain" description="BIG2" evidence="2">
    <location>
        <begin position="758"/>
        <end position="833"/>
    </location>
</feature>
<keyword evidence="5" id="KW-1185">Reference proteome</keyword>
<dbReference type="Gene3D" id="3.90.70.10">
    <property type="entry name" value="Cysteine proteinases"/>
    <property type="match status" value="1"/>
</dbReference>
<dbReference type="CDD" id="cd02619">
    <property type="entry name" value="Peptidase_C1"/>
    <property type="match status" value="1"/>
</dbReference>
<dbReference type="InterPro" id="IPR008964">
    <property type="entry name" value="Invasin/intimin_cell_adhesion"/>
</dbReference>
<organism evidence="4 5">
    <name type="scientific">Robinsoniella peoriensis</name>
    <dbReference type="NCBI Taxonomy" id="180332"/>
    <lineage>
        <taxon>Bacteria</taxon>
        <taxon>Bacillati</taxon>
        <taxon>Bacillota</taxon>
        <taxon>Clostridia</taxon>
        <taxon>Lachnospirales</taxon>
        <taxon>Lachnospiraceae</taxon>
        <taxon>Robinsoniella</taxon>
    </lineage>
</organism>
<accession>A0A4U8PZR1</accession>
<feature type="domain" description="Peptidase C1A papain C-terminal" evidence="3">
    <location>
        <begin position="79"/>
        <end position="329"/>
    </location>
</feature>
<name>A0A4U8PZR1_9FIRM</name>
<dbReference type="InterPro" id="IPR025660">
    <property type="entry name" value="Pept_his_AS"/>
</dbReference>
<dbReference type="InterPro" id="IPR003343">
    <property type="entry name" value="Big_2"/>
</dbReference>
<dbReference type="SMART" id="SM00635">
    <property type="entry name" value="BID_2"/>
    <property type="match status" value="4"/>
</dbReference>
<comment type="caution">
    <text evidence="4">The sequence shown here is derived from an EMBL/GenBank/DDBJ whole genome shotgun (WGS) entry which is preliminary data.</text>
</comment>
<dbReference type="Pfam" id="PF18560">
    <property type="entry name" value="Lectin_like"/>
    <property type="match status" value="1"/>
</dbReference>
<sequence length="835" mass="92622">MLKKKWIIYLGMLILLFQLPVTVYASREVDKGLDYIKGRPLTEDEIEAQKELEPDLKELTPYNIPESERGAAPRARMALPSAYDSRNNGYITSVKDQNPWGACWAFAFQGTLEASLIKDGWSASGLDLSEQHLGYFTYYRAADLFGNTAGDQVQIYLRQNVDKGYLDFGGNAQWAVMAMSSWTGAADESVSVYPKNTASIRPLNNAIAYQDKVHLQNARWVGTKDRTTVKQWILNYGASYISLVYQPQFFNRSTAAYNYQGYDDMNHAVTLVGWDDTYSRENFPEGCKPKNNGAWLAKNSYGSAWGDKGYFWISYEDNYLNRSDSYAFVMEGEAADNYDYIYQYDGTIYDGYVRIQNGYSAGNIYQTASAKANGEILEAVSFMSETPNLSYKIQIYRNVRDKTNPASGVPVYASEQSGNVSYSGYYTIPLKEKVHLDKGEKFSVVITFTNRSGTNVLLNIDKSDTRYSDMHITNHTEAGQSFVGNKNGNVWYDGDNEGYSVRIKAFTANAAVPNPNPRTTLLEEIFLNKANLTLNKNGTSTLRVSYSPEDTTVDKKVTWTSKNSKIVSVDKNGKVMGLRAGSTVITARVGNLTAQCRITVKSPLNHIVLTKAKLTLTPKMTSKLKVTFYPSDTTDSRKITWSSNQKKVATVKNGVITAVGVGKAEIKAKVGKRSAVCEVTVKKPKVSLNRTSTVIYTSGKKTVILKADIRGASNKINWSSSDKRIAKVDKKGKVTAVRKGTAYITATANKVKKTCKVIVKNPILNLRHTSAQVKKNKTYAIKVNAIPKGTITYKSSKPKVAAVNRKGVVTGLRRGSANITVKCNGVKKVIKITVK</sequence>
<dbReference type="GO" id="GO:0006508">
    <property type="term" value="P:proteolysis"/>
    <property type="evidence" value="ECO:0007669"/>
    <property type="project" value="InterPro"/>
</dbReference>
<dbReference type="RefSeq" id="WP_138004141.1">
    <property type="nucleotide sequence ID" value="NZ_QGQD01000111.1"/>
</dbReference>
<dbReference type="SUPFAM" id="SSF49373">
    <property type="entry name" value="Invasin/intimin cell-adhesion fragments"/>
    <property type="match status" value="4"/>
</dbReference>
<dbReference type="SUPFAM" id="SSF54001">
    <property type="entry name" value="Cysteine proteinases"/>
    <property type="match status" value="1"/>
</dbReference>
<evidence type="ECO:0000256" key="1">
    <source>
        <dbReference type="ARBA" id="ARBA00008455"/>
    </source>
</evidence>